<keyword evidence="8" id="KW-0732">Signal</keyword>
<dbReference type="InterPro" id="IPR008296">
    <property type="entry name" value="TFPI-like"/>
</dbReference>
<accession>A0A9Q1F232</accession>
<evidence type="ECO:0000256" key="5">
    <source>
        <dbReference type="ARBA" id="ARBA00023084"/>
    </source>
</evidence>
<keyword evidence="1 8" id="KW-0646">Protease inhibitor</keyword>
<evidence type="ECO:0000256" key="4">
    <source>
        <dbReference type="ARBA" id="ARBA00022900"/>
    </source>
</evidence>
<keyword evidence="2 8" id="KW-0356">Hemostasis</keyword>
<keyword evidence="4 8" id="KW-0722">Serine protease inhibitor</keyword>
<name>A0A9Q1F232_SYNKA</name>
<dbReference type="CDD" id="cd22613">
    <property type="entry name" value="Kunitz_TFPI1_1-like"/>
    <property type="match status" value="1"/>
</dbReference>
<evidence type="ECO:0000256" key="3">
    <source>
        <dbReference type="ARBA" id="ARBA00022737"/>
    </source>
</evidence>
<dbReference type="PROSITE" id="PS00280">
    <property type="entry name" value="BPTI_KUNITZ_1"/>
    <property type="match status" value="3"/>
</dbReference>
<dbReference type="SMART" id="SM00131">
    <property type="entry name" value="KU"/>
    <property type="match status" value="3"/>
</dbReference>
<dbReference type="InterPro" id="IPR050098">
    <property type="entry name" value="TFPI/VKTCI-like"/>
</dbReference>
<sequence length="286" mass="32949">MAAKLNWFMLYTGILLYFSHLCYCNFDTEEGNGVQPELRIFHHSCALKMDDGPCKALIERFYFDVDTRRCQRFDYGGCQGNANNFVSMEECEKMCIVKPDKNPCHLDDEAGPCRGLVPRYFFNRTRGACERFFYGGCFGNANNFRTSKECQATCHNRKPESVTFVVDFGITEPAESPPEPEVVGHPVVVSIPEAPKPSTQPLISADAYRPEFCLSPIDKGTCDKSIRRYIYNPRKKRCQIFHYSGCGGNRNNFTSRRHCVRTCMKDHARRMRIRVKKNFNIMFRSV</sequence>
<feature type="chain" id="PRO_5040557379" description="Tissue factor pathway inhibitor" evidence="8">
    <location>
        <begin position="25"/>
        <end position="286"/>
    </location>
</feature>
<dbReference type="PANTHER" id="PTHR10083">
    <property type="entry name" value="KUNITZ-TYPE PROTEASE INHIBITOR-RELATED"/>
    <property type="match status" value="1"/>
</dbReference>
<evidence type="ECO:0000313" key="10">
    <source>
        <dbReference type="EMBL" id="KAJ8349575.1"/>
    </source>
</evidence>
<dbReference type="EMBL" id="JAINUF010000009">
    <property type="protein sequence ID" value="KAJ8349575.1"/>
    <property type="molecule type" value="Genomic_DNA"/>
</dbReference>
<dbReference type="PROSITE" id="PS50279">
    <property type="entry name" value="BPTI_KUNITZ_2"/>
    <property type="match status" value="3"/>
</dbReference>
<feature type="domain" description="BPTI/Kunitz inhibitor" evidence="9">
    <location>
        <begin position="45"/>
        <end position="95"/>
    </location>
</feature>
<evidence type="ECO:0000259" key="9">
    <source>
        <dbReference type="PROSITE" id="PS50279"/>
    </source>
</evidence>
<dbReference type="PIRSF" id="PIRSF001620">
    <property type="entry name" value="TFPI"/>
    <property type="match status" value="1"/>
</dbReference>
<gene>
    <name evidence="10" type="ORF">SKAU_G00247050</name>
</gene>
<evidence type="ECO:0000256" key="7">
    <source>
        <dbReference type="ARBA" id="ARBA00023180"/>
    </source>
</evidence>
<comment type="caution">
    <text evidence="10">The sequence shown here is derived from an EMBL/GenBank/DDBJ whole genome shotgun (WGS) entry which is preliminary data.</text>
</comment>
<protein>
    <recommendedName>
        <fullName evidence="8">Tissue factor pathway inhibitor</fullName>
    </recommendedName>
</protein>
<dbReference type="InterPro" id="IPR002223">
    <property type="entry name" value="Kunitz_BPTI"/>
</dbReference>
<dbReference type="PANTHER" id="PTHR10083:SF377">
    <property type="entry name" value="TISSUE FACTOR PATHWAY INHIBITOR"/>
    <property type="match status" value="1"/>
</dbReference>
<dbReference type="CDD" id="cd00109">
    <property type="entry name" value="Kunitz-type"/>
    <property type="match status" value="1"/>
</dbReference>
<dbReference type="PRINTS" id="PR00759">
    <property type="entry name" value="BASICPTASE"/>
</dbReference>
<evidence type="ECO:0000256" key="8">
    <source>
        <dbReference type="PIRNR" id="PIRNR001620"/>
    </source>
</evidence>
<keyword evidence="11" id="KW-1185">Reference proteome</keyword>
<reference evidence="10" key="1">
    <citation type="journal article" date="2023" name="Science">
        <title>Genome structures resolve the early diversification of teleost fishes.</title>
        <authorList>
            <person name="Parey E."/>
            <person name="Louis A."/>
            <person name="Montfort J."/>
            <person name="Bouchez O."/>
            <person name="Roques C."/>
            <person name="Iampietro C."/>
            <person name="Lluch J."/>
            <person name="Castinel A."/>
            <person name="Donnadieu C."/>
            <person name="Desvignes T."/>
            <person name="Floi Bucao C."/>
            <person name="Jouanno E."/>
            <person name="Wen M."/>
            <person name="Mejri S."/>
            <person name="Dirks R."/>
            <person name="Jansen H."/>
            <person name="Henkel C."/>
            <person name="Chen W.J."/>
            <person name="Zahm M."/>
            <person name="Cabau C."/>
            <person name="Klopp C."/>
            <person name="Thompson A.W."/>
            <person name="Robinson-Rechavi M."/>
            <person name="Braasch I."/>
            <person name="Lecointre G."/>
            <person name="Bobe J."/>
            <person name="Postlethwait J.H."/>
            <person name="Berthelot C."/>
            <person name="Roest Crollius H."/>
            <person name="Guiguen Y."/>
        </authorList>
    </citation>
    <scope>NUCLEOTIDE SEQUENCE</scope>
    <source>
        <strain evidence="10">WJC10195</strain>
    </source>
</reference>
<evidence type="ECO:0000256" key="1">
    <source>
        <dbReference type="ARBA" id="ARBA00022690"/>
    </source>
</evidence>
<dbReference type="Proteomes" id="UP001152622">
    <property type="component" value="Chromosome 9"/>
</dbReference>
<dbReference type="GO" id="GO:0005615">
    <property type="term" value="C:extracellular space"/>
    <property type="evidence" value="ECO:0007669"/>
    <property type="project" value="TreeGrafter"/>
</dbReference>
<evidence type="ECO:0000313" key="11">
    <source>
        <dbReference type="Proteomes" id="UP001152622"/>
    </source>
</evidence>
<dbReference type="OrthoDB" id="5950222at2759"/>
<dbReference type="AlphaFoldDB" id="A0A9Q1F232"/>
<dbReference type="SUPFAM" id="SSF57362">
    <property type="entry name" value="BPTI-like"/>
    <property type="match status" value="3"/>
</dbReference>
<dbReference type="GO" id="GO:0007596">
    <property type="term" value="P:blood coagulation"/>
    <property type="evidence" value="ECO:0007669"/>
    <property type="project" value="UniProtKB-UniRule"/>
</dbReference>
<evidence type="ECO:0000256" key="2">
    <source>
        <dbReference type="ARBA" id="ARBA00022696"/>
    </source>
</evidence>
<feature type="signal peptide" evidence="8">
    <location>
        <begin position="1"/>
        <end position="24"/>
    </location>
</feature>
<keyword evidence="7" id="KW-0325">Glycoprotein</keyword>
<dbReference type="InterPro" id="IPR036880">
    <property type="entry name" value="Kunitz_BPTI_sf"/>
</dbReference>
<proteinExistence type="predicted"/>
<organism evidence="10 11">
    <name type="scientific">Synaphobranchus kaupii</name>
    <name type="common">Kaup's arrowtooth eel</name>
    <dbReference type="NCBI Taxonomy" id="118154"/>
    <lineage>
        <taxon>Eukaryota</taxon>
        <taxon>Metazoa</taxon>
        <taxon>Chordata</taxon>
        <taxon>Craniata</taxon>
        <taxon>Vertebrata</taxon>
        <taxon>Euteleostomi</taxon>
        <taxon>Actinopterygii</taxon>
        <taxon>Neopterygii</taxon>
        <taxon>Teleostei</taxon>
        <taxon>Anguilliformes</taxon>
        <taxon>Synaphobranchidae</taxon>
        <taxon>Synaphobranchus</taxon>
    </lineage>
</organism>
<dbReference type="InterPro" id="IPR020901">
    <property type="entry name" value="Prtase_inh_Kunz-CS"/>
</dbReference>
<dbReference type="FunFam" id="4.10.410.10:FF:000004">
    <property type="entry name" value="Tissue factor pathway inhibitor"/>
    <property type="match status" value="2"/>
</dbReference>
<dbReference type="GO" id="GO:0004867">
    <property type="term" value="F:serine-type endopeptidase inhibitor activity"/>
    <property type="evidence" value="ECO:0007669"/>
    <property type="project" value="UniProtKB-UniRule"/>
</dbReference>
<feature type="domain" description="BPTI/Kunitz inhibitor" evidence="9">
    <location>
        <begin position="104"/>
        <end position="154"/>
    </location>
</feature>
<comment type="subcellular location">
    <subcellularLocation>
        <location evidence="8">Secreted</location>
    </subcellularLocation>
</comment>
<feature type="domain" description="BPTI/Kunitz inhibitor" evidence="9">
    <location>
        <begin position="213"/>
        <end position="263"/>
    </location>
</feature>
<dbReference type="Gene3D" id="4.10.410.10">
    <property type="entry name" value="Pancreatic trypsin inhibitor Kunitz domain"/>
    <property type="match status" value="3"/>
</dbReference>
<keyword evidence="3" id="KW-0677">Repeat</keyword>
<evidence type="ECO:0000256" key="6">
    <source>
        <dbReference type="ARBA" id="ARBA00023157"/>
    </source>
</evidence>
<keyword evidence="6" id="KW-1015">Disulfide bond</keyword>
<keyword evidence="5 8" id="KW-0094">Blood coagulation</keyword>
<dbReference type="Pfam" id="PF00014">
    <property type="entry name" value="Kunitz_BPTI"/>
    <property type="match status" value="3"/>
</dbReference>